<dbReference type="Proteomes" id="UP000475325">
    <property type="component" value="Unassembled WGS sequence"/>
</dbReference>
<evidence type="ECO:0000256" key="1">
    <source>
        <dbReference type="SAM" id="MobiDB-lite"/>
    </source>
</evidence>
<dbReference type="EMBL" id="WIQW01000005">
    <property type="protein sequence ID" value="KAF3110555.1"/>
    <property type="molecule type" value="Genomic_DNA"/>
</dbReference>
<feature type="region of interest" description="Disordered" evidence="1">
    <location>
        <begin position="37"/>
        <end position="77"/>
    </location>
</feature>
<evidence type="ECO:0000313" key="3">
    <source>
        <dbReference type="Proteomes" id="UP000475325"/>
    </source>
</evidence>
<organism evidence="2 3">
    <name type="scientific">Orbilia oligospora</name>
    <name type="common">Nematode-trapping fungus</name>
    <name type="synonym">Arthrobotrys oligospora</name>
    <dbReference type="NCBI Taxonomy" id="2813651"/>
    <lineage>
        <taxon>Eukaryota</taxon>
        <taxon>Fungi</taxon>
        <taxon>Dikarya</taxon>
        <taxon>Ascomycota</taxon>
        <taxon>Pezizomycotina</taxon>
        <taxon>Orbiliomycetes</taxon>
        <taxon>Orbiliales</taxon>
        <taxon>Orbiliaceae</taxon>
        <taxon>Orbilia</taxon>
    </lineage>
</organism>
<proteinExistence type="predicted"/>
<gene>
    <name evidence="2" type="ORF">TWF102_008131</name>
</gene>
<reference evidence="2 3" key="1">
    <citation type="submission" date="2019-06" db="EMBL/GenBank/DDBJ databases">
        <authorList>
            <person name="Palmer J.M."/>
        </authorList>
    </citation>
    <scope>NUCLEOTIDE SEQUENCE [LARGE SCALE GENOMIC DNA]</scope>
    <source>
        <strain evidence="2 3">TWF102</strain>
    </source>
</reference>
<dbReference type="AlphaFoldDB" id="A0A7C8NJ39"/>
<feature type="compositionally biased region" description="Polar residues" evidence="1">
    <location>
        <begin position="37"/>
        <end position="52"/>
    </location>
</feature>
<accession>A0A7C8NJ39</accession>
<comment type="caution">
    <text evidence="2">The sequence shown here is derived from an EMBL/GenBank/DDBJ whole genome shotgun (WGS) entry which is preliminary data.</text>
</comment>
<protein>
    <submittedName>
        <fullName evidence="2">Uncharacterized protein</fullName>
    </submittedName>
</protein>
<evidence type="ECO:0000313" key="2">
    <source>
        <dbReference type="EMBL" id="KAF3110555.1"/>
    </source>
</evidence>
<name>A0A7C8NJ39_ORBOL</name>
<sequence length="112" mass="12081">MVRGTMVGQMVEIFLRMLSYSMFGLLISSVIGANSETGQASSSASAGPTQTIRACLPESSPGASTSLASVADKGPAKQDYLTKEENCIVERKVRRRKFHSGFVRFMSEVPES</sequence>